<evidence type="ECO:0000313" key="2">
    <source>
        <dbReference type="EMBL" id="MBB6122273.1"/>
    </source>
</evidence>
<organism evidence="2 3">
    <name type="scientific">Nocardiopsis algeriensis</name>
    <dbReference type="NCBI Taxonomy" id="1478215"/>
    <lineage>
        <taxon>Bacteria</taxon>
        <taxon>Bacillati</taxon>
        <taxon>Actinomycetota</taxon>
        <taxon>Actinomycetes</taxon>
        <taxon>Streptosporangiales</taxon>
        <taxon>Nocardiopsidaceae</taxon>
        <taxon>Nocardiopsis</taxon>
    </lineage>
</organism>
<dbReference type="NCBIfam" id="NF033537">
    <property type="entry name" value="lasso_biosyn_B2"/>
    <property type="match status" value="1"/>
</dbReference>
<reference evidence="2 3" key="1">
    <citation type="submission" date="2020-08" db="EMBL/GenBank/DDBJ databases">
        <title>Genomic Encyclopedia of Type Strains, Phase III (KMG-III): the genomes of soil and plant-associated and newly described type strains.</title>
        <authorList>
            <person name="Whitman W."/>
        </authorList>
    </citation>
    <scope>NUCLEOTIDE SEQUENCE [LARGE SCALE GENOMIC DNA]</scope>
    <source>
        <strain evidence="2 3">CECT 8712</strain>
    </source>
</reference>
<dbReference type="Proteomes" id="UP000536604">
    <property type="component" value="Unassembled WGS sequence"/>
</dbReference>
<name>A0A841IUC2_9ACTN</name>
<comment type="caution">
    <text evidence="2">The sequence shown here is derived from an EMBL/GenBank/DDBJ whole genome shotgun (WGS) entry which is preliminary data.</text>
</comment>
<dbReference type="InterPro" id="IPR032708">
    <property type="entry name" value="McjB_C"/>
</dbReference>
<sequence length="139" mass="15078">MSSHMALPLPSEARLRLRDRCAGLLGFTLAVVLLRLPLKYSVAVVAQLKRRTPGPATVAETETAVVAARRAARWFPGRAACLENSLAAALTALLMGHRVDWCIGARLMPYAAHAWVEAEGVPVGEPAEPDRPYLLLQRT</sequence>
<protein>
    <recommendedName>
        <fullName evidence="1">Microcin J25-processing protein McjB C-terminal domain-containing protein</fullName>
    </recommendedName>
</protein>
<dbReference type="RefSeq" id="WP_343065118.1">
    <property type="nucleotide sequence ID" value="NZ_JACHJO010000020.1"/>
</dbReference>
<proteinExistence type="predicted"/>
<dbReference type="InterPro" id="IPR053521">
    <property type="entry name" value="McjB-like"/>
</dbReference>
<keyword evidence="3" id="KW-1185">Reference proteome</keyword>
<evidence type="ECO:0000313" key="3">
    <source>
        <dbReference type="Proteomes" id="UP000536604"/>
    </source>
</evidence>
<dbReference type="EMBL" id="JACHJO010000020">
    <property type="protein sequence ID" value="MBB6122273.1"/>
    <property type="molecule type" value="Genomic_DNA"/>
</dbReference>
<evidence type="ECO:0000259" key="1">
    <source>
        <dbReference type="Pfam" id="PF13471"/>
    </source>
</evidence>
<accession>A0A841IUC2</accession>
<dbReference type="AlphaFoldDB" id="A0A841IUC2"/>
<dbReference type="Pfam" id="PF13471">
    <property type="entry name" value="Transglut_core3"/>
    <property type="match status" value="1"/>
</dbReference>
<feature type="domain" description="Microcin J25-processing protein McjB C-terminal" evidence="1">
    <location>
        <begin position="25"/>
        <end position="131"/>
    </location>
</feature>
<gene>
    <name evidence="2" type="ORF">FHS13_004262</name>
</gene>